<sequence>MVTPSFDEDPSSAIKEWMLETYTFMTKLRQSNCSLIQSFSQMKRRVDCLESENIILKDQLAFASTLMNVFLERVTQARVEARCLRTMVENAGQRVEKLEARQGVVNDGENDVSAGTTFARLSQAVDALDVKVKNLQVGVDRSTCTT</sequence>
<evidence type="ECO:0000313" key="1">
    <source>
        <dbReference type="Proteomes" id="UP000694888"/>
    </source>
</evidence>
<organism evidence="1 2">
    <name type="scientific">Aplysia californica</name>
    <name type="common">California sea hare</name>
    <dbReference type="NCBI Taxonomy" id="6500"/>
    <lineage>
        <taxon>Eukaryota</taxon>
        <taxon>Metazoa</taxon>
        <taxon>Spiralia</taxon>
        <taxon>Lophotrochozoa</taxon>
        <taxon>Mollusca</taxon>
        <taxon>Gastropoda</taxon>
        <taxon>Heterobranchia</taxon>
        <taxon>Euthyneura</taxon>
        <taxon>Tectipleura</taxon>
        <taxon>Aplysiida</taxon>
        <taxon>Aplysioidea</taxon>
        <taxon>Aplysiidae</taxon>
        <taxon>Aplysia</taxon>
    </lineage>
</organism>
<gene>
    <name evidence="2" type="primary">LOC101859945</name>
</gene>
<reference evidence="2" key="1">
    <citation type="submission" date="2025-08" db="UniProtKB">
        <authorList>
            <consortium name="RefSeq"/>
        </authorList>
    </citation>
    <scope>IDENTIFICATION</scope>
</reference>
<dbReference type="Proteomes" id="UP000694888">
    <property type="component" value="Unplaced"/>
</dbReference>
<evidence type="ECO:0000313" key="2">
    <source>
        <dbReference type="RefSeq" id="XP_005101727.1"/>
    </source>
</evidence>
<dbReference type="GeneID" id="101859945"/>
<dbReference type="RefSeq" id="XP_005101727.1">
    <property type="nucleotide sequence ID" value="XM_005101670.3"/>
</dbReference>
<keyword evidence="1" id="KW-1185">Reference proteome</keyword>
<proteinExistence type="predicted"/>
<protein>
    <submittedName>
        <fullName evidence="2">Uncharacterized protein LOC101859945</fullName>
    </submittedName>
</protein>
<name>A0ABM0JUE2_APLCA</name>
<accession>A0ABM0JUE2</accession>